<dbReference type="Proteomes" id="UP001152523">
    <property type="component" value="Unassembled WGS sequence"/>
</dbReference>
<feature type="repeat" description="TPR" evidence="9">
    <location>
        <begin position="485"/>
        <end position="518"/>
    </location>
</feature>
<dbReference type="SMART" id="SM00028">
    <property type="entry name" value="TPR"/>
    <property type="match status" value="3"/>
</dbReference>
<evidence type="ECO:0000256" key="4">
    <source>
        <dbReference type="ARBA" id="ARBA00022737"/>
    </source>
</evidence>
<evidence type="ECO:0000313" key="13">
    <source>
        <dbReference type="Proteomes" id="UP001152523"/>
    </source>
</evidence>
<dbReference type="GO" id="GO:0003755">
    <property type="term" value="F:peptidyl-prolyl cis-trans isomerase activity"/>
    <property type="evidence" value="ECO:0007669"/>
    <property type="project" value="UniProtKB-KW"/>
</dbReference>
<dbReference type="InterPro" id="IPR046357">
    <property type="entry name" value="PPIase_dom_sf"/>
</dbReference>
<dbReference type="Gene3D" id="1.25.40.10">
    <property type="entry name" value="Tetratricopeptide repeat domain"/>
    <property type="match status" value="1"/>
</dbReference>
<dbReference type="InterPro" id="IPR050754">
    <property type="entry name" value="FKBP4/5/8-like"/>
</dbReference>
<feature type="coiled-coil region" evidence="10">
    <location>
        <begin position="514"/>
        <end position="541"/>
    </location>
</feature>
<dbReference type="EC" id="5.2.1.8" evidence="3 8"/>
<comment type="similarity">
    <text evidence="2">Belongs to the FKBP-type PPIase family.</text>
</comment>
<dbReference type="FunFam" id="1.25.40.10:FF:000008">
    <property type="entry name" value="Peptidylprolyl isomerase"/>
    <property type="match status" value="1"/>
</dbReference>
<accession>A0AAV0C2Z9</accession>
<sequence length="596" mass="65990">MVEFSLATAANFIDDDDELDEEPGEVVESAPPLKVGEEREIKCSDGTSFKKKLLKRGNDWETPEFGDEVTVHYAGSLLDGAKFYSTRDEDQPFTFKLGQGLLVSGLDHGIITMSKGETALFTFPPELAYGVAGTDGVPPHAVTLFEVELISWITVVDVCKDGGIIKRIMVKGDSTGPPGYLDEVLVRYTAIAADGKIVSRTAEEGVEFYIRDGHFCQALPKAIKTMRKGERVNLIVQPQYAPGDGVKDSTCSFPLSIDLELVSFKPVIDVTGNLGVLKKILKEGEGTQTANEGAAVSIRYSAMLDDGSLFEKKGFDGEDPFEFTTDEEQVVTGLDRAVATMKEGEHAIVTVKSEYGFGSNAVKCDLATVPPSSTLVFEVEMLKFTREKEPWEISIHERIEVANRKKEEGNVLFKHGKYETALKKYKKAVDYVSEGGRFEDNDQKLIKSLQVSCWLNGAACCLKLDNFGEAIKHCSMVLGIESSNVKALYRRAQSYMKTNDLHLAELDIKKFLEIDPENKEVKLLQKNLKQLQAESNKRDANLYTTMFARMMNENSPSAKRLKAGIKDDNRGEEVMAMEIVDKDNVNSNSSPLREEA</sequence>
<feature type="domain" description="PPIase FKBP-type" evidence="11">
    <location>
        <begin position="293"/>
        <end position="385"/>
    </location>
</feature>
<dbReference type="PANTHER" id="PTHR46512:SF9">
    <property type="entry name" value="PEPTIDYLPROLYL ISOMERASE"/>
    <property type="match status" value="1"/>
</dbReference>
<evidence type="ECO:0000259" key="11">
    <source>
        <dbReference type="PROSITE" id="PS50059"/>
    </source>
</evidence>
<evidence type="ECO:0000256" key="6">
    <source>
        <dbReference type="ARBA" id="ARBA00023110"/>
    </source>
</evidence>
<dbReference type="Pfam" id="PF13181">
    <property type="entry name" value="TPR_8"/>
    <property type="match status" value="1"/>
</dbReference>
<protein>
    <recommendedName>
        <fullName evidence="3 8">peptidylprolyl isomerase</fullName>
        <ecNumber evidence="3 8">5.2.1.8</ecNumber>
    </recommendedName>
</protein>
<keyword evidence="5 9" id="KW-0802">TPR repeat</keyword>
<feature type="domain" description="PPIase FKBP-type" evidence="11">
    <location>
        <begin position="181"/>
        <end position="265"/>
    </location>
</feature>
<feature type="domain" description="PPIase FKBP-type" evidence="11">
    <location>
        <begin position="66"/>
        <end position="153"/>
    </location>
</feature>
<evidence type="ECO:0000256" key="8">
    <source>
        <dbReference type="PROSITE-ProRule" id="PRU00277"/>
    </source>
</evidence>
<keyword evidence="4" id="KW-0677">Repeat</keyword>
<keyword evidence="10" id="KW-0175">Coiled coil</keyword>
<dbReference type="PANTHER" id="PTHR46512">
    <property type="entry name" value="PEPTIDYLPROLYL ISOMERASE"/>
    <property type="match status" value="1"/>
</dbReference>
<dbReference type="InterPro" id="IPR019734">
    <property type="entry name" value="TPR_rpt"/>
</dbReference>
<comment type="caution">
    <text evidence="12">The sequence shown here is derived from an EMBL/GenBank/DDBJ whole genome shotgun (WGS) entry which is preliminary data.</text>
</comment>
<keyword evidence="7 8" id="KW-0413">Isomerase</keyword>
<evidence type="ECO:0000256" key="10">
    <source>
        <dbReference type="SAM" id="Coils"/>
    </source>
</evidence>
<organism evidence="12 13">
    <name type="scientific">Cuscuta epithymum</name>
    <dbReference type="NCBI Taxonomy" id="186058"/>
    <lineage>
        <taxon>Eukaryota</taxon>
        <taxon>Viridiplantae</taxon>
        <taxon>Streptophyta</taxon>
        <taxon>Embryophyta</taxon>
        <taxon>Tracheophyta</taxon>
        <taxon>Spermatophyta</taxon>
        <taxon>Magnoliopsida</taxon>
        <taxon>eudicotyledons</taxon>
        <taxon>Gunneridae</taxon>
        <taxon>Pentapetalae</taxon>
        <taxon>asterids</taxon>
        <taxon>lamiids</taxon>
        <taxon>Solanales</taxon>
        <taxon>Convolvulaceae</taxon>
        <taxon>Cuscuteae</taxon>
        <taxon>Cuscuta</taxon>
        <taxon>Cuscuta subgen. Cuscuta</taxon>
    </lineage>
</organism>
<dbReference type="SUPFAM" id="SSF54534">
    <property type="entry name" value="FKBP-like"/>
    <property type="match status" value="3"/>
</dbReference>
<evidence type="ECO:0000313" key="12">
    <source>
        <dbReference type="EMBL" id="CAH9065442.1"/>
    </source>
</evidence>
<dbReference type="FunFam" id="3.10.50.40:FF:000017">
    <property type="entry name" value="Peptidylprolyl isomerase"/>
    <property type="match status" value="1"/>
</dbReference>
<comment type="catalytic activity">
    <reaction evidence="1 8">
        <text>[protein]-peptidylproline (omega=180) = [protein]-peptidylproline (omega=0)</text>
        <dbReference type="Rhea" id="RHEA:16237"/>
        <dbReference type="Rhea" id="RHEA-COMP:10747"/>
        <dbReference type="Rhea" id="RHEA-COMP:10748"/>
        <dbReference type="ChEBI" id="CHEBI:83833"/>
        <dbReference type="ChEBI" id="CHEBI:83834"/>
        <dbReference type="EC" id="5.2.1.8"/>
    </reaction>
</comment>
<dbReference type="SUPFAM" id="SSF48452">
    <property type="entry name" value="TPR-like"/>
    <property type="match status" value="1"/>
</dbReference>
<gene>
    <name evidence="12" type="ORF">CEPIT_LOCUS2266</name>
</gene>
<evidence type="ECO:0000256" key="2">
    <source>
        <dbReference type="ARBA" id="ARBA00006577"/>
    </source>
</evidence>
<evidence type="ECO:0000256" key="5">
    <source>
        <dbReference type="ARBA" id="ARBA00022803"/>
    </source>
</evidence>
<dbReference type="InterPro" id="IPR001179">
    <property type="entry name" value="PPIase_FKBP_dom"/>
</dbReference>
<dbReference type="EMBL" id="CAMAPF010000012">
    <property type="protein sequence ID" value="CAH9065442.1"/>
    <property type="molecule type" value="Genomic_DNA"/>
</dbReference>
<keyword evidence="13" id="KW-1185">Reference proteome</keyword>
<dbReference type="PROSITE" id="PS50005">
    <property type="entry name" value="TPR"/>
    <property type="match status" value="1"/>
</dbReference>
<dbReference type="Gene3D" id="3.10.50.40">
    <property type="match status" value="3"/>
</dbReference>
<proteinExistence type="inferred from homology"/>
<dbReference type="Pfam" id="PF00254">
    <property type="entry name" value="FKBP_C"/>
    <property type="match status" value="3"/>
</dbReference>
<dbReference type="InterPro" id="IPR011990">
    <property type="entry name" value="TPR-like_helical_dom_sf"/>
</dbReference>
<keyword evidence="6 8" id="KW-0697">Rotamase</keyword>
<reference evidence="12" key="1">
    <citation type="submission" date="2022-07" db="EMBL/GenBank/DDBJ databases">
        <authorList>
            <person name="Macas J."/>
            <person name="Novak P."/>
            <person name="Neumann P."/>
        </authorList>
    </citation>
    <scope>NUCLEOTIDE SEQUENCE</scope>
</reference>
<dbReference type="PROSITE" id="PS50059">
    <property type="entry name" value="FKBP_PPIASE"/>
    <property type="match status" value="3"/>
</dbReference>
<evidence type="ECO:0000256" key="3">
    <source>
        <dbReference type="ARBA" id="ARBA00013194"/>
    </source>
</evidence>
<evidence type="ECO:0000256" key="7">
    <source>
        <dbReference type="ARBA" id="ARBA00023235"/>
    </source>
</evidence>
<evidence type="ECO:0000256" key="9">
    <source>
        <dbReference type="PROSITE-ProRule" id="PRU00339"/>
    </source>
</evidence>
<name>A0AAV0C2Z9_9ASTE</name>
<evidence type="ECO:0000256" key="1">
    <source>
        <dbReference type="ARBA" id="ARBA00000971"/>
    </source>
</evidence>
<dbReference type="AlphaFoldDB" id="A0AAV0C2Z9"/>